<evidence type="ECO:0000256" key="2">
    <source>
        <dbReference type="SAM" id="SignalP"/>
    </source>
</evidence>
<keyword evidence="5" id="KW-1185">Reference proteome</keyword>
<sequence>MTTTTTQLFTTLSALILVSAKPFWLAADINTIEWQEGCLTTVLCSHPRFQLLKDLLPVSERASISWPVTDQFLEHTVAPFITYWPSGRIEDVSLSASVVGVDTTYGFPRTCDQTPAVRIFPTDIYELAAESEEPAENKTIHLKAKCFEATITVTKYTERCPWCPDPKEFYISSLSNDIQQHINLEQSALESGIHSFVGMFYNSSTSESLQVGICLLAALAFFSSLAFSIMLVIYLKTKKTAHRNSVSVNVQPRLIPCNSRCEEYDTRYDMPWDQQRPLTYWMSKSTVTSPNSLRSEAYQTYRIPPPPNFSPPV</sequence>
<feature type="transmembrane region" description="Helical" evidence="1">
    <location>
        <begin position="209"/>
        <end position="235"/>
    </location>
</feature>
<evidence type="ECO:0000256" key="1">
    <source>
        <dbReference type="SAM" id="Phobius"/>
    </source>
</evidence>
<reference evidence="5" key="1">
    <citation type="submission" date="2010-08" db="EMBL/GenBank/DDBJ databases">
        <authorList>
            <consortium name="Caenorhabditis japonica Sequencing Consortium"/>
            <person name="Wilson R.K."/>
        </authorList>
    </citation>
    <scope>NUCLEOTIDE SEQUENCE [LARGE SCALE GENOMIC DNA]</scope>
    <source>
        <strain evidence="5">DF5081</strain>
    </source>
</reference>
<dbReference type="AlphaFoldDB" id="A0A8R1HRV5"/>
<evidence type="ECO:0000259" key="3">
    <source>
        <dbReference type="Pfam" id="PF25330"/>
    </source>
</evidence>
<proteinExistence type="predicted"/>
<accession>A0A8R1HRV5</accession>
<feature type="domain" description="C2" evidence="3">
    <location>
        <begin position="22"/>
        <end position="159"/>
    </location>
</feature>
<reference evidence="4" key="2">
    <citation type="submission" date="2022-06" db="UniProtKB">
        <authorList>
            <consortium name="EnsemblMetazoa"/>
        </authorList>
    </citation>
    <scope>IDENTIFICATION</scope>
    <source>
        <strain evidence="4">DF5081</strain>
    </source>
</reference>
<dbReference type="InterPro" id="IPR040426">
    <property type="entry name" value="C05B5.4-like"/>
</dbReference>
<dbReference type="EnsemblMetazoa" id="CJA05888.1">
    <property type="protein sequence ID" value="CJA05888.1"/>
    <property type="gene ID" value="WBGene00125092"/>
</dbReference>
<name>A0A8R1HRV5_CAEJA</name>
<dbReference type="PANTHER" id="PTHR38626:SF1">
    <property type="entry name" value="PROTEIN CBG09928"/>
    <property type="match status" value="1"/>
</dbReference>
<dbReference type="Pfam" id="PF25330">
    <property type="entry name" value="C2_nem"/>
    <property type="match status" value="1"/>
</dbReference>
<organism evidence="4 5">
    <name type="scientific">Caenorhabditis japonica</name>
    <dbReference type="NCBI Taxonomy" id="281687"/>
    <lineage>
        <taxon>Eukaryota</taxon>
        <taxon>Metazoa</taxon>
        <taxon>Ecdysozoa</taxon>
        <taxon>Nematoda</taxon>
        <taxon>Chromadorea</taxon>
        <taxon>Rhabditida</taxon>
        <taxon>Rhabditina</taxon>
        <taxon>Rhabditomorpha</taxon>
        <taxon>Rhabditoidea</taxon>
        <taxon>Rhabditidae</taxon>
        <taxon>Peloderinae</taxon>
        <taxon>Caenorhabditis</taxon>
    </lineage>
</organism>
<keyword evidence="1" id="KW-0472">Membrane</keyword>
<feature type="chain" id="PRO_5035800546" description="C2 domain-containing protein" evidence="2">
    <location>
        <begin position="21"/>
        <end position="313"/>
    </location>
</feature>
<evidence type="ECO:0000313" key="4">
    <source>
        <dbReference type="EnsemblMetazoa" id="CJA05888.1"/>
    </source>
</evidence>
<dbReference type="InterPro" id="IPR057569">
    <property type="entry name" value="C2_nem"/>
</dbReference>
<keyword evidence="2" id="KW-0732">Signal</keyword>
<feature type="signal peptide" evidence="2">
    <location>
        <begin position="1"/>
        <end position="20"/>
    </location>
</feature>
<protein>
    <recommendedName>
        <fullName evidence="3">C2 domain-containing protein</fullName>
    </recommendedName>
</protein>
<evidence type="ECO:0000313" key="5">
    <source>
        <dbReference type="Proteomes" id="UP000005237"/>
    </source>
</evidence>
<dbReference type="Proteomes" id="UP000005237">
    <property type="component" value="Unassembled WGS sequence"/>
</dbReference>
<keyword evidence="1" id="KW-1133">Transmembrane helix</keyword>
<dbReference type="PANTHER" id="PTHR38626">
    <property type="entry name" value="SKN-1 DEPENDENT ZYGOTIC TRANSCRIPT-RELATED"/>
    <property type="match status" value="1"/>
</dbReference>
<keyword evidence="1" id="KW-0812">Transmembrane</keyword>
<dbReference type="OMA" id="YWMSKST"/>